<name>A0ACB8D390_DERSI</name>
<accession>A0ACB8D390</accession>
<evidence type="ECO:0000313" key="1">
    <source>
        <dbReference type="EMBL" id="KAH7958813.1"/>
    </source>
</evidence>
<protein>
    <submittedName>
        <fullName evidence="1">Uncharacterized protein</fullName>
    </submittedName>
</protein>
<dbReference type="Proteomes" id="UP000821865">
    <property type="component" value="Chromosome 3"/>
</dbReference>
<reference evidence="1" key="1">
    <citation type="submission" date="2020-05" db="EMBL/GenBank/DDBJ databases">
        <title>Large-scale comparative analyses of tick genomes elucidate their genetic diversity and vector capacities.</title>
        <authorList>
            <person name="Jia N."/>
            <person name="Wang J."/>
            <person name="Shi W."/>
            <person name="Du L."/>
            <person name="Sun Y."/>
            <person name="Zhan W."/>
            <person name="Jiang J."/>
            <person name="Wang Q."/>
            <person name="Zhang B."/>
            <person name="Ji P."/>
            <person name="Sakyi L.B."/>
            <person name="Cui X."/>
            <person name="Yuan T."/>
            <person name="Jiang B."/>
            <person name="Yang W."/>
            <person name="Lam T.T.-Y."/>
            <person name="Chang Q."/>
            <person name="Ding S."/>
            <person name="Wang X."/>
            <person name="Zhu J."/>
            <person name="Ruan X."/>
            <person name="Zhao L."/>
            <person name="Wei J."/>
            <person name="Que T."/>
            <person name="Du C."/>
            <person name="Cheng J."/>
            <person name="Dai P."/>
            <person name="Han X."/>
            <person name="Huang E."/>
            <person name="Gao Y."/>
            <person name="Liu J."/>
            <person name="Shao H."/>
            <person name="Ye R."/>
            <person name="Li L."/>
            <person name="Wei W."/>
            <person name="Wang X."/>
            <person name="Wang C."/>
            <person name="Yang T."/>
            <person name="Huo Q."/>
            <person name="Li W."/>
            <person name="Guo W."/>
            <person name="Chen H."/>
            <person name="Zhou L."/>
            <person name="Ni X."/>
            <person name="Tian J."/>
            <person name="Zhou Y."/>
            <person name="Sheng Y."/>
            <person name="Liu T."/>
            <person name="Pan Y."/>
            <person name="Xia L."/>
            <person name="Li J."/>
            <person name="Zhao F."/>
            <person name="Cao W."/>
        </authorList>
    </citation>
    <scope>NUCLEOTIDE SEQUENCE</scope>
    <source>
        <strain evidence="1">Dsil-2018</strain>
    </source>
</reference>
<dbReference type="EMBL" id="CM023472">
    <property type="protein sequence ID" value="KAH7958813.1"/>
    <property type="molecule type" value="Genomic_DNA"/>
</dbReference>
<evidence type="ECO:0000313" key="2">
    <source>
        <dbReference type="Proteomes" id="UP000821865"/>
    </source>
</evidence>
<gene>
    <name evidence="1" type="ORF">HPB49_005428</name>
</gene>
<comment type="caution">
    <text evidence="1">The sequence shown here is derived from an EMBL/GenBank/DDBJ whole genome shotgun (WGS) entry which is preliminary data.</text>
</comment>
<proteinExistence type="predicted"/>
<keyword evidence="2" id="KW-1185">Reference proteome</keyword>
<organism evidence="1 2">
    <name type="scientific">Dermacentor silvarum</name>
    <name type="common">Tick</name>
    <dbReference type="NCBI Taxonomy" id="543639"/>
    <lineage>
        <taxon>Eukaryota</taxon>
        <taxon>Metazoa</taxon>
        <taxon>Ecdysozoa</taxon>
        <taxon>Arthropoda</taxon>
        <taxon>Chelicerata</taxon>
        <taxon>Arachnida</taxon>
        <taxon>Acari</taxon>
        <taxon>Parasitiformes</taxon>
        <taxon>Ixodida</taxon>
        <taxon>Ixodoidea</taxon>
        <taxon>Ixodidae</taxon>
        <taxon>Rhipicephalinae</taxon>
        <taxon>Dermacentor</taxon>
    </lineage>
</organism>
<sequence>MNVDVMWKEIGQIKDFKDELQFRNVAKLAQLCLSIPHANAYAERIFSWLRIPAAKSLVKLAIIPGVVDFATTCKMSTGTRRQFATVFKMKASPTGVKQVLCDRRTELAVIPGGMT</sequence>